<dbReference type="GO" id="GO:0005524">
    <property type="term" value="F:ATP binding"/>
    <property type="evidence" value="ECO:0007669"/>
    <property type="project" value="UniProtKB-UniRule"/>
</dbReference>
<dbReference type="PANTHER" id="PTHR24346:SF72">
    <property type="entry name" value="CAMK PROTEIN KINASE"/>
    <property type="match status" value="1"/>
</dbReference>
<feature type="region of interest" description="Disordered" evidence="4">
    <location>
        <begin position="134"/>
        <end position="206"/>
    </location>
</feature>
<keyword evidence="1 3" id="KW-0547">Nucleotide-binding</keyword>
<dbReference type="Gene3D" id="1.10.510.10">
    <property type="entry name" value="Transferase(Phosphotransferase) domain 1"/>
    <property type="match status" value="1"/>
</dbReference>
<feature type="compositionally biased region" description="Polar residues" evidence="4">
    <location>
        <begin position="1"/>
        <end position="12"/>
    </location>
</feature>
<dbReference type="GO" id="GO:0005634">
    <property type="term" value="C:nucleus"/>
    <property type="evidence" value="ECO:0007669"/>
    <property type="project" value="TreeGrafter"/>
</dbReference>
<protein>
    <recommendedName>
        <fullName evidence="5">Protein kinase domain-containing protein</fullName>
    </recommendedName>
</protein>
<dbReference type="GO" id="GO:0045719">
    <property type="term" value="P:negative regulation of glycogen biosynthetic process"/>
    <property type="evidence" value="ECO:0007669"/>
    <property type="project" value="TreeGrafter"/>
</dbReference>
<feature type="region of interest" description="Disordered" evidence="4">
    <location>
        <begin position="798"/>
        <end position="825"/>
    </location>
</feature>
<dbReference type="Pfam" id="PF00069">
    <property type="entry name" value="Pkinase"/>
    <property type="match status" value="2"/>
</dbReference>
<gene>
    <name evidence="6" type="ORF">OC842_000910</name>
</gene>
<dbReference type="EMBL" id="JAPDMQ010000029">
    <property type="protein sequence ID" value="KAK0539560.1"/>
    <property type="molecule type" value="Genomic_DNA"/>
</dbReference>
<feature type="region of interest" description="Disordered" evidence="4">
    <location>
        <begin position="593"/>
        <end position="646"/>
    </location>
</feature>
<feature type="region of interest" description="Disordered" evidence="4">
    <location>
        <begin position="1"/>
        <end position="20"/>
    </location>
</feature>
<feature type="compositionally biased region" description="Low complexity" evidence="4">
    <location>
        <begin position="394"/>
        <end position="405"/>
    </location>
</feature>
<dbReference type="PROSITE" id="PS50011">
    <property type="entry name" value="PROTEIN_KINASE_DOM"/>
    <property type="match status" value="1"/>
</dbReference>
<dbReference type="Proteomes" id="UP001176521">
    <property type="component" value="Unassembled WGS sequence"/>
</dbReference>
<feature type="region of interest" description="Disordered" evidence="4">
    <location>
        <begin position="494"/>
        <end position="528"/>
    </location>
</feature>
<dbReference type="InterPro" id="IPR008271">
    <property type="entry name" value="Ser/Thr_kinase_AS"/>
</dbReference>
<dbReference type="InterPro" id="IPR000719">
    <property type="entry name" value="Prot_kinase_dom"/>
</dbReference>
<evidence type="ECO:0000256" key="1">
    <source>
        <dbReference type="ARBA" id="ARBA00022741"/>
    </source>
</evidence>
<evidence type="ECO:0000313" key="6">
    <source>
        <dbReference type="EMBL" id="KAK0539560.1"/>
    </source>
</evidence>
<evidence type="ECO:0000256" key="4">
    <source>
        <dbReference type="SAM" id="MobiDB-lite"/>
    </source>
</evidence>
<feature type="compositionally biased region" description="Low complexity" evidence="4">
    <location>
        <begin position="137"/>
        <end position="159"/>
    </location>
</feature>
<feature type="compositionally biased region" description="Low complexity" evidence="4">
    <location>
        <begin position="615"/>
        <end position="628"/>
    </location>
</feature>
<comment type="caution">
    <text evidence="6">The sequence shown here is derived from an EMBL/GenBank/DDBJ whole genome shotgun (WGS) entry which is preliminary data.</text>
</comment>
<dbReference type="SUPFAM" id="SSF56112">
    <property type="entry name" value="Protein kinase-like (PK-like)"/>
    <property type="match status" value="2"/>
</dbReference>
<dbReference type="PROSITE" id="PS00108">
    <property type="entry name" value="PROTEIN_KINASE_ST"/>
    <property type="match status" value="1"/>
</dbReference>
<dbReference type="GO" id="GO:0005829">
    <property type="term" value="C:cytosol"/>
    <property type="evidence" value="ECO:0007669"/>
    <property type="project" value="TreeGrafter"/>
</dbReference>
<reference evidence="6" key="1">
    <citation type="journal article" date="2023" name="PhytoFront">
        <title>Draft Genome Resources of Seven Strains of Tilletia horrida, Causal Agent of Kernel Smut of Rice.</title>
        <authorList>
            <person name="Khanal S."/>
            <person name="Antony Babu S."/>
            <person name="Zhou X.G."/>
        </authorList>
    </citation>
    <scope>NUCLEOTIDE SEQUENCE</scope>
    <source>
        <strain evidence="6">TX3</strain>
    </source>
</reference>
<dbReference type="InterPro" id="IPR017441">
    <property type="entry name" value="Protein_kinase_ATP_BS"/>
</dbReference>
<feature type="domain" description="Protein kinase" evidence="5">
    <location>
        <begin position="707"/>
        <end position="1021"/>
    </location>
</feature>
<evidence type="ECO:0000259" key="5">
    <source>
        <dbReference type="PROSITE" id="PS50011"/>
    </source>
</evidence>
<feature type="compositionally biased region" description="Polar residues" evidence="4">
    <location>
        <begin position="593"/>
        <end position="610"/>
    </location>
</feature>
<evidence type="ECO:0000256" key="2">
    <source>
        <dbReference type="ARBA" id="ARBA00022840"/>
    </source>
</evidence>
<dbReference type="PANTHER" id="PTHR24346">
    <property type="entry name" value="MAP/MICROTUBULE AFFINITY-REGULATING KINASE"/>
    <property type="match status" value="1"/>
</dbReference>
<dbReference type="FunFam" id="3.30.200.20:FF:000314">
    <property type="entry name" value="Serine/threonine protein kinase"/>
    <property type="match status" value="1"/>
</dbReference>
<keyword evidence="7" id="KW-1185">Reference proteome</keyword>
<dbReference type="FunFam" id="1.10.510.10:FF:000923">
    <property type="entry name" value="Related to serine/threonine-protein kinase"/>
    <property type="match status" value="1"/>
</dbReference>
<feature type="compositionally biased region" description="Polar residues" evidence="4">
    <location>
        <begin position="183"/>
        <end position="202"/>
    </location>
</feature>
<dbReference type="PROSITE" id="PS00107">
    <property type="entry name" value="PROTEIN_KINASE_ATP"/>
    <property type="match status" value="1"/>
</dbReference>
<name>A0AAN6GKY7_9BASI</name>
<dbReference type="AlphaFoldDB" id="A0AAN6GKY7"/>
<evidence type="ECO:0000313" key="7">
    <source>
        <dbReference type="Proteomes" id="UP001176521"/>
    </source>
</evidence>
<evidence type="ECO:0000256" key="3">
    <source>
        <dbReference type="PROSITE-ProRule" id="PRU10141"/>
    </source>
</evidence>
<accession>A0AAN6GKY7</accession>
<feature type="compositionally biased region" description="Polar residues" evidence="4">
    <location>
        <begin position="160"/>
        <end position="171"/>
    </location>
</feature>
<dbReference type="GO" id="GO:0004674">
    <property type="term" value="F:protein serine/threonine kinase activity"/>
    <property type="evidence" value="ECO:0007669"/>
    <property type="project" value="TreeGrafter"/>
</dbReference>
<sequence length="1034" mass="109269">MFSIPASTSSPAMQPAKNPDAVSAPAAAIIHFTTDDVDMDCDPRSSSRLHQQITADKARTGGFTMAHSFSTSSLDSNESSLADLSLASTMSCSSATSYVSGDDDVSLSLPSPSSALSESTRLVKMALDKYSLSHMQGSNSTNNGSSNNSSSTTTTTNNNHALHQSPSTGSPSFFRLAEHHPHQQSPFRQQSQAPSTGQSYSSLGLDLGIHGADKDTLLQQHRHSIAVSSTNGSSHAHHQPSSSASALVGQRANSACLPGLISADTIRRTGSGAAPAAQNGLHDTLSRFKIRLPAISMPDDNFASCAAAVPLTPGGSFFFGARDGAANGVPMSPFNPPTPLVQSGALTAAYEQKLAAEGGILGSAYVSQSQPQQYSPQLYSSPQGQAINSRPAGHHPQQQGQQTGPHRNRIQQKRASLPHALTPMARSASGPMRSPLPRPQTRNGPGSSSPRSSSPLSTSPSGLEVGMSRVAVASNNSSQAFLQMQARLAERYSPTRASMPTATSSSSSSSSASAAPASGSSASTSASGLAAPSLLTPPYSPMNLPGMKEAGSLTVESALGIGSSVGQRDLTPKMTPSNNVLHSVEVVMPTRKGSVSPSYLSQDTSQQQAAHSFYPSPSIASSSAANSPIPEPPAATLPDTIPSPSSLHLQLDVPSAEEIQAIKANSARSAVTSAAMVKSASAPAAGKTVSAQHLSDYNLHPDFAANYTLGDELGSGGFGFVVSALRNSDSFPVAVKFIWKEKVPSQGWVRDRDLGVVPMEVFVLKTVRHPSIIRFIELFDDDQFFYLIMELHGTPWKAPPPKSSGKKAAGAEALQPSQQGNVPAAGKPVAVQDVLGGKALEPPRPAPMERRSSCDLFECIEQYSRLNEEQARWVFAQVVEAVYYLDSLGITHRDIKDENCVVDADFNVKLIDFGSAVVSDPRAPAPYFNRFYGTMTFASAEILKGQLYRAPQAEVWSLGVLLSILLSGECPFSDPSAAIKGRISKPKGMWTVESIELMMRCLDVDPNRRATVAELRESPWVRRAWELRGLKRPS</sequence>
<dbReference type="Gene3D" id="3.30.200.20">
    <property type="entry name" value="Phosphorylase Kinase, domain 1"/>
    <property type="match status" value="1"/>
</dbReference>
<feature type="compositionally biased region" description="Low complexity" evidence="4">
    <location>
        <begin position="444"/>
        <end position="462"/>
    </location>
</feature>
<proteinExistence type="predicted"/>
<keyword evidence="2 3" id="KW-0067">ATP-binding</keyword>
<organism evidence="6 7">
    <name type="scientific">Tilletia horrida</name>
    <dbReference type="NCBI Taxonomy" id="155126"/>
    <lineage>
        <taxon>Eukaryota</taxon>
        <taxon>Fungi</taxon>
        <taxon>Dikarya</taxon>
        <taxon>Basidiomycota</taxon>
        <taxon>Ustilaginomycotina</taxon>
        <taxon>Exobasidiomycetes</taxon>
        <taxon>Tilletiales</taxon>
        <taxon>Tilletiaceae</taxon>
        <taxon>Tilletia</taxon>
    </lineage>
</organism>
<feature type="compositionally biased region" description="Low complexity" evidence="4">
    <location>
        <begin position="372"/>
        <end position="383"/>
    </location>
</feature>
<dbReference type="GO" id="GO:0035556">
    <property type="term" value="P:intracellular signal transduction"/>
    <property type="evidence" value="ECO:0007669"/>
    <property type="project" value="TreeGrafter"/>
</dbReference>
<feature type="binding site" evidence="3">
    <location>
        <position position="736"/>
    </location>
    <ligand>
        <name>ATP</name>
        <dbReference type="ChEBI" id="CHEBI:30616"/>
    </ligand>
</feature>
<dbReference type="SMART" id="SM00220">
    <property type="entry name" value="S_TKc"/>
    <property type="match status" value="1"/>
</dbReference>
<dbReference type="InterPro" id="IPR011009">
    <property type="entry name" value="Kinase-like_dom_sf"/>
</dbReference>
<feature type="region of interest" description="Disordered" evidence="4">
    <location>
        <begin position="372"/>
        <end position="463"/>
    </location>
</feature>